<proteinExistence type="predicted"/>
<evidence type="ECO:0000313" key="2">
    <source>
        <dbReference type="Proteomes" id="UP001291623"/>
    </source>
</evidence>
<dbReference type="EMBL" id="JAVYJV010000023">
    <property type="protein sequence ID" value="KAK4339044.1"/>
    <property type="molecule type" value="Genomic_DNA"/>
</dbReference>
<sequence length="114" mass="12728">MARIANEASTCLQESDKPPFVCLNTGICPRICERFSSESIKSLSLSWTRPFLSNTRSESTKAGESVAVCKKIENDLDSMEAEVEDLKKPNYEVPRNRLAAVEKRRVMSLGTMTP</sequence>
<keyword evidence="2" id="KW-1185">Reference proteome</keyword>
<evidence type="ECO:0000313" key="1">
    <source>
        <dbReference type="EMBL" id="KAK4339044.1"/>
    </source>
</evidence>
<dbReference type="AlphaFoldDB" id="A0AAE1QSC6"/>
<organism evidence="1 2">
    <name type="scientific">Anisodus tanguticus</name>
    <dbReference type="NCBI Taxonomy" id="243964"/>
    <lineage>
        <taxon>Eukaryota</taxon>
        <taxon>Viridiplantae</taxon>
        <taxon>Streptophyta</taxon>
        <taxon>Embryophyta</taxon>
        <taxon>Tracheophyta</taxon>
        <taxon>Spermatophyta</taxon>
        <taxon>Magnoliopsida</taxon>
        <taxon>eudicotyledons</taxon>
        <taxon>Gunneridae</taxon>
        <taxon>Pentapetalae</taxon>
        <taxon>asterids</taxon>
        <taxon>lamiids</taxon>
        <taxon>Solanales</taxon>
        <taxon>Solanaceae</taxon>
        <taxon>Solanoideae</taxon>
        <taxon>Hyoscyameae</taxon>
        <taxon>Anisodus</taxon>
    </lineage>
</organism>
<accession>A0AAE1QSC6</accession>
<dbReference type="Proteomes" id="UP001291623">
    <property type="component" value="Unassembled WGS sequence"/>
</dbReference>
<reference evidence="1" key="1">
    <citation type="submission" date="2023-12" db="EMBL/GenBank/DDBJ databases">
        <title>Genome assembly of Anisodus tanguticus.</title>
        <authorList>
            <person name="Wang Y.-J."/>
        </authorList>
    </citation>
    <scope>NUCLEOTIDE SEQUENCE</scope>
    <source>
        <strain evidence="1">KB-2021</strain>
        <tissue evidence="1">Leaf</tissue>
    </source>
</reference>
<comment type="caution">
    <text evidence="1">The sequence shown here is derived from an EMBL/GenBank/DDBJ whole genome shotgun (WGS) entry which is preliminary data.</text>
</comment>
<name>A0AAE1QSC6_9SOLA</name>
<gene>
    <name evidence="1" type="ORF">RND71_040506</name>
</gene>
<protein>
    <submittedName>
        <fullName evidence="1">Uncharacterized protein</fullName>
    </submittedName>
</protein>